<evidence type="ECO:0000313" key="2">
    <source>
        <dbReference type="Proteomes" id="UP000266841"/>
    </source>
</evidence>
<comment type="caution">
    <text evidence="1">The sequence shown here is derived from an EMBL/GenBank/DDBJ whole genome shotgun (WGS) entry which is preliminary data.</text>
</comment>
<dbReference type="Proteomes" id="UP000266841">
    <property type="component" value="Unassembled WGS sequence"/>
</dbReference>
<dbReference type="AlphaFoldDB" id="K0T1S7"/>
<proteinExistence type="predicted"/>
<name>K0T1S7_THAOC</name>
<gene>
    <name evidence="1" type="ORF">THAOC_07465</name>
</gene>
<accession>K0T1S7</accession>
<evidence type="ECO:0000313" key="1">
    <source>
        <dbReference type="EMBL" id="EJK71124.1"/>
    </source>
</evidence>
<keyword evidence="2" id="KW-1185">Reference proteome</keyword>
<dbReference type="EMBL" id="AGNL01007608">
    <property type="protein sequence ID" value="EJK71124.1"/>
    <property type="molecule type" value="Genomic_DNA"/>
</dbReference>
<protein>
    <submittedName>
        <fullName evidence="1">Uncharacterized protein</fullName>
    </submittedName>
</protein>
<reference evidence="1 2" key="1">
    <citation type="journal article" date="2012" name="Genome Biol.">
        <title>Genome and low-iron response of an oceanic diatom adapted to chronic iron limitation.</title>
        <authorList>
            <person name="Lommer M."/>
            <person name="Specht M."/>
            <person name="Roy A.S."/>
            <person name="Kraemer L."/>
            <person name="Andreson R."/>
            <person name="Gutowska M.A."/>
            <person name="Wolf J."/>
            <person name="Bergner S.V."/>
            <person name="Schilhabel M.B."/>
            <person name="Klostermeier U.C."/>
            <person name="Beiko R.G."/>
            <person name="Rosenstiel P."/>
            <person name="Hippler M."/>
            <person name="Laroche J."/>
        </authorList>
    </citation>
    <scope>NUCLEOTIDE SEQUENCE [LARGE SCALE GENOMIC DNA]</scope>
    <source>
        <strain evidence="1 2">CCMP1005</strain>
    </source>
</reference>
<sequence length="190" mass="20727">MGWQSYVLPYRDSGHKRRILESIKEHNDNTGNSGVGEKLFSVVDVPIDAGPHSGCIICGHGGGRSQTFAWFDVEHDVDAFPYGDQGFELPSNKEWMEINDGWEKVKEDASVLEGISTAFGRAVVDAKNPSNSGADGTSVFDAEALSLVMTVSEVFRTWAAHRAQVLKVKAKTSIESMMRGTPFGLDDDSD</sequence>
<organism evidence="1 2">
    <name type="scientific">Thalassiosira oceanica</name>
    <name type="common">Marine diatom</name>
    <dbReference type="NCBI Taxonomy" id="159749"/>
    <lineage>
        <taxon>Eukaryota</taxon>
        <taxon>Sar</taxon>
        <taxon>Stramenopiles</taxon>
        <taxon>Ochrophyta</taxon>
        <taxon>Bacillariophyta</taxon>
        <taxon>Coscinodiscophyceae</taxon>
        <taxon>Thalassiosirophycidae</taxon>
        <taxon>Thalassiosirales</taxon>
        <taxon>Thalassiosiraceae</taxon>
        <taxon>Thalassiosira</taxon>
    </lineage>
</organism>